<protein>
    <recommendedName>
        <fullName evidence="3">PilZ domain-containing protein</fullName>
    </recommendedName>
</protein>
<keyword evidence="2" id="KW-1185">Reference proteome</keyword>
<sequence length="193" mass="22305">MNVMQLLHKGKVYNGCVSYAGSDLMEVSFEEPSTISGGDSVICFNFQERVQMRVLQVSRSKLVLVPADSEVFKIQAQRDTNYDMYRDEDVSFSSYKLNTYGTLNDDFKTTAVRYCSLSRLGFGFKVNDFSVKMNHVYDTMIICDDEAIHPKIIVRYAHIQERTIRYGAEIHAISPSDLNKLRYYIITQQFREN</sequence>
<dbReference type="AlphaFoldDB" id="A0A7X3CU94"/>
<organism evidence="1 2">
    <name type="scientific">Paenibacillus validus</name>
    <dbReference type="NCBI Taxonomy" id="44253"/>
    <lineage>
        <taxon>Bacteria</taxon>
        <taxon>Bacillati</taxon>
        <taxon>Bacillota</taxon>
        <taxon>Bacilli</taxon>
        <taxon>Bacillales</taxon>
        <taxon>Paenibacillaceae</taxon>
        <taxon>Paenibacillus</taxon>
    </lineage>
</organism>
<evidence type="ECO:0008006" key="3">
    <source>
        <dbReference type="Google" id="ProtNLM"/>
    </source>
</evidence>
<evidence type="ECO:0000313" key="1">
    <source>
        <dbReference type="EMBL" id="MUG73267.1"/>
    </source>
</evidence>
<gene>
    <name evidence="1" type="ORF">GNP93_21780</name>
</gene>
<dbReference type="Proteomes" id="UP000450917">
    <property type="component" value="Unassembled WGS sequence"/>
</dbReference>
<name>A0A7X3CU94_9BACL</name>
<reference evidence="1 2" key="1">
    <citation type="submission" date="2019-11" db="EMBL/GenBank/DDBJ databases">
        <title>Draft genome sequences of five Paenibacillus species of dairy origin.</title>
        <authorList>
            <person name="Olajide A.M."/>
            <person name="Chen S."/>
            <person name="Lapointe G."/>
        </authorList>
    </citation>
    <scope>NUCLEOTIDE SEQUENCE [LARGE SCALE GENOMIC DNA]</scope>
    <source>
        <strain evidence="1 2">2CS3</strain>
    </source>
</reference>
<evidence type="ECO:0000313" key="2">
    <source>
        <dbReference type="Proteomes" id="UP000450917"/>
    </source>
</evidence>
<accession>A0A7X3CU94</accession>
<dbReference type="RefSeq" id="WP_155615511.1">
    <property type="nucleotide sequence ID" value="NZ_JBDLZV010000001.1"/>
</dbReference>
<proteinExistence type="predicted"/>
<comment type="caution">
    <text evidence="1">The sequence shown here is derived from an EMBL/GenBank/DDBJ whole genome shotgun (WGS) entry which is preliminary data.</text>
</comment>
<dbReference type="EMBL" id="WNZX01000023">
    <property type="protein sequence ID" value="MUG73267.1"/>
    <property type="molecule type" value="Genomic_DNA"/>
</dbReference>